<dbReference type="EMBL" id="RQGU01000113">
    <property type="protein sequence ID" value="TGM18479.1"/>
    <property type="molecule type" value="Genomic_DNA"/>
</dbReference>
<dbReference type="RefSeq" id="WP_135628267.1">
    <property type="nucleotide sequence ID" value="NZ_RQGU01000113.1"/>
</dbReference>
<reference evidence="4 6" key="2">
    <citation type="journal article" date="2019" name="PLoS Negl. Trop. Dis.">
        <title>Revisiting the worldwide diversity of Leptospira species in the environment.</title>
        <authorList>
            <person name="Vincent A.T."/>
            <person name="Schiettekatte O."/>
            <person name="Bourhy P."/>
            <person name="Veyrier F.J."/>
            <person name="Picardeau M."/>
        </authorList>
    </citation>
    <scope>NUCLEOTIDE SEQUENCE [LARGE SCALE GENOMIC DNA]</scope>
    <source>
        <strain evidence="4 6">201702405</strain>
        <strain evidence="5">201702406</strain>
    </source>
</reference>
<protein>
    <submittedName>
        <fullName evidence="4">NAD(P)/FAD-dependent oxidoreductase</fullName>
    </submittedName>
</protein>
<dbReference type="GO" id="GO:0004499">
    <property type="term" value="F:N,N-dimethylaniline monooxygenase activity"/>
    <property type="evidence" value="ECO:0007669"/>
    <property type="project" value="InterPro"/>
</dbReference>
<dbReference type="InterPro" id="IPR051209">
    <property type="entry name" value="FAD-bind_Monooxygenase_sf"/>
</dbReference>
<evidence type="ECO:0000313" key="6">
    <source>
        <dbReference type="Proteomes" id="UP000297832"/>
    </source>
</evidence>
<proteinExistence type="predicted"/>
<keyword evidence="7" id="KW-1185">Reference proteome</keyword>
<dbReference type="Proteomes" id="UP000298057">
    <property type="component" value="Unassembled WGS sequence"/>
</dbReference>
<dbReference type="PANTHER" id="PTHR42877">
    <property type="entry name" value="L-ORNITHINE N(5)-MONOOXYGENASE-RELATED"/>
    <property type="match status" value="1"/>
</dbReference>
<gene>
    <name evidence="4" type="ORF">EHQ81_04025</name>
    <name evidence="5" type="ORF">EHQ82_15680</name>
</gene>
<comment type="caution">
    <text evidence="4">The sequence shown here is derived from an EMBL/GenBank/DDBJ whole genome shotgun (WGS) entry which is preliminary data.</text>
</comment>
<reference evidence="5" key="1">
    <citation type="submission" date="2018-10" db="EMBL/GenBank/DDBJ databases">
        <authorList>
            <person name="Vincent A.T."/>
            <person name="Schiettekatte O."/>
            <person name="Bourhy P."/>
            <person name="Veyrier F.J."/>
            <person name="Picardeau M."/>
        </authorList>
    </citation>
    <scope>NUCLEOTIDE SEQUENCE</scope>
    <source>
        <strain evidence="5">201702406</strain>
    </source>
</reference>
<organism evidence="4 6">
    <name type="scientific">Leptospira selangorensis</name>
    <dbReference type="NCBI Taxonomy" id="2484982"/>
    <lineage>
        <taxon>Bacteria</taxon>
        <taxon>Pseudomonadati</taxon>
        <taxon>Spirochaetota</taxon>
        <taxon>Spirochaetia</taxon>
        <taxon>Leptospirales</taxon>
        <taxon>Leptospiraceae</taxon>
        <taxon>Leptospira</taxon>
    </lineage>
</organism>
<keyword evidence="3" id="KW-0560">Oxidoreductase</keyword>
<evidence type="ECO:0000313" key="4">
    <source>
        <dbReference type="EMBL" id="TGM15571.1"/>
    </source>
</evidence>
<dbReference type="EMBL" id="RQGV01000005">
    <property type="protein sequence ID" value="TGM15571.1"/>
    <property type="molecule type" value="Genomic_DNA"/>
</dbReference>
<dbReference type="InterPro" id="IPR020946">
    <property type="entry name" value="Flavin_mOase-like"/>
</dbReference>
<dbReference type="GO" id="GO:0050661">
    <property type="term" value="F:NADP binding"/>
    <property type="evidence" value="ECO:0007669"/>
    <property type="project" value="InterPro"/>
</dbReference>
<dbReference type="Pfam" id="PF00743">
    <property type="entry name" value="FMO-like"/>
    <property type="match status" value="1"/>
</dbReference>
<dbReference type="GO" id="GO:0050660">
    <property type="term" value="F:flavin adenine dinucleotide binding"/>
    <property type="evidence" value="ECO:0007669"/>
    <property type="project" value="InterPro"/>
</dbReference>
<evidence type="ECO:0000313" key="5">
    <source>
        <dbReference type="EMBL" id="TGM18479.1"/>
    </source>
</evidence>
<dbReference type="AlphaFoldDB" id="A0A5F2C095"/>
<dbReference type="Proteomes" id="UP000297832">
    <property type="component" value="Unassembled WGS sequence"/>
</dbReference>
<evidence type="ECO:0000256" key="2">
    <source>
        <dbReference type="ARBA" id="ARBA00022827"/>
    </source>
</evidence>
<dbReference type="PRINTS" id="PR00411">
    <property type="entry name" value="PNDRDTASEI"/>
</dbReference>
<evidence type="ECO:0000256" key="3">
    <source>
        <dbReference type="ARBA" id="ARBA00023002"/>
    </source>
</evidence>
<name>A0A5F2C095_9LEPT</name>
<dbReference type="PANTHER" id="PTHR42877:SF4">
    <property type="entry name" value="FAD_NAD(P)-BINDING DOMAIN-CONTAINING PROTEIN-RELATED"/>
    <property type="match status" value="1"/>
</dbReference>
<sequence>MQSQNKKEKSISIAIVGTGFGGLCAAIQLKKNGFHNFVIYEKSNSVGGTWRENTYPGAACDVPSHLYSFSFEPNSNWPRKYSAQPEILSYLKHCAEKYGILPHIRFGIEIKSADWDDTSRVWKIKTSQNESLEHDVFISAVGQLNRPALPSIKGLESFKGRIFHSANWDPSYNFSGKKVAAIGTGASAIQFIPQIVNQGAEVTVFQRTAPWVVPKPDRKYCSFEKFLFKYLPGYRLLHRLQIYMWNEIRMIAFQKNNHANKIVKWMSLSHMKKFVKDPELRKILTPDYPAGCKRILLSNDYYEALAKPNTKVLSESIQEANAEGIITKEGLQKFDAIVFGTGFKATEFLSPMKVKGTKNQDLNEVWKNGAEAYLGVTVAGFPNFYILYGPNTNLAHNSIVYMIESQVRYLISALNEMNKKGIQALIPKVRSMQNYNTSLNKKFDKFVWDTGCTNWYVNASGKNTNNWPGHTYEYSYKTRKIDLSEYEILSGR</sequence>
<dbReference type="SUPFAM" id="SSF51905">
    <property type="entry name" value="FAD/NAD(P)-binding domain"/>
    <property type="match status" value="2"/>
</dbReference>
<dbReference type="Gene3D" id="3.50.50.60">
    <property type="entry name" value="FAD/NAD(P)-binding domain"/>
    <property type="match status" value="2"/>
</dbReference>
<evidence type="ECO:0000256" key="1">
    <source>
        <dbReference type="ARBA" id="ARBA00022630"/>
    </source>
</evidence>
<accession>A0A5F2C095</accession>
<keyword evidence="2" id="KW-0274">FAD</keyword>
<keyword evidence="1" id="KW-0285">Flavoprotein</keyword>
<evidence type="ECO:0000313" key="7">
    <source>
        <dbReference type="Proteomes" id="UP000298057"/>
    </source>
</evidence>
<dbReference type="InterPro" id="IPR036188">
    <property type="entry name" value="FAD/NAD-bd_sf"/>
</dbReference>